<evidence type="ECO:0000313" key="17">
    <source>
        <dbReference type="Proteomes" id="UP001176940"/>
    </source>
</evidence>
<feature type="domain" description="RING-type" evidence="15">
    <location>
        <begin position="383"/>
        <end position="425"/>
    </location>
</feature>
<feature type="compositionally biased region" description="Polar residues" evidence="13">
    <location>
        <begin position="477"/>
        <end position="488"/>
    </location>
</feature>
<evidence type="ECO:0000259" key="15">
    <source>
        <dbReference type="PROSITE" id="PS50089"/>
    </source>
</evidence>
<feature type="region of interest" description="Disordered" evidence="13">
    <location>
        <begin position="431"/>
        <end position="494"/>
    </location>
</feature>
<keyword evidence="5" id="KW-0732">Signal</keyword>
<comment type="subcellular location">
    <subcellularLocation>
        <location evidence="11">Endomembrane system</location>
        <topology evidence="11">Single-pass type I membrane protein</topology>
    </subcellularLocation>
</comment>
<keyword evidence="6 12" id="KW-0863">Zinc-finger</keyword>
<reference evidence="16" key="1">
    <citation type="submission" date="2023-07" db="EMBL/GenBank/DDBJ databases">
        <authorList>
            <person name="Stuckert A."/>
        </authorList>
    </citation>
    <scope>NUCLEOTIDE SEQUENCE</scope>
</reference>
<accession>A0ABN9MFV9</accession>
<keyword evidence="10" id="KW-0325">Glycoprotein</keyword>
<dbReference type="Pfam" id="PF13639">
    <property type="entry name" value="zf-RING_2"/>
    <property type="match status" value="1"/>
</dbReference>
<dbReference type="SMART" id="SM00184">
    <property type="entry name" value="RING"/>
    <property type="match status" value="1"/>
</dbReference>
<evidence type="ECO:0000256" key="3">
    <source>
        <dbReference type="ARBA" id="ARBA00022692"/>
    </source>
</evidence>
<gene>
    <name evidence="16" type="ORF">RIMI_LOCUS19996574</name>
</gene>
<dbReference type="PROSITE" id="PS50089">
    <property type="entry name" value="ZF_RING_2"/>
    <property type="match status" value="1"/>
</dbReference>
<name>A0ABN9MFV9_9NEOB</name>
<evidence type="ECO:0000256" key="8">
    <source>
        <dbReference type="ARBA" id="ARBA00022989"/>
    </source>
</evidence>
<keyword evidence="3 14" id="KW-0812">Transmembrane</keyword>
<comment type="pathway">
    <text evidence="1">Protein modification; protein ubiquitination.</text>
</comment>
<dbReference type="InterPro" id="IPR013083">
    <property type="entry name" value="Znf_RING/FYVE/PHD"/>
</dbReference>
<evidence type="ECO:0000256" key="13">
    <source>
        <dbReference type="SAM" id="MobiDB-lite"/>
    </source>
</evidence>
<dbReference type="Proteomes" id="UP001176940">
    <property type="component" value="Unassembled WGS sequence"/>
</dbReference>
<evidence type="ECO:0000256" key="11">
    <source>
        <dbReference type="ARBA" id="ARBA00046288"/>
    </source>
</evidence>
<dbReference type="EMBL" id="CAUEEQ010065422">
    <property type="protein sequence ID" value="CAJ0965174.1"/>
    <property type="molecule type" value="Genomic_DNA"/>
</dbReference>
<evidence type="ECO:0000256" key="9">
    <source>
        <dbReference type="ARBA" id="ARBA00023136"/>
    </source>
</evidence>
<dbReference type="Gene3D" id="3.50.30.30">
    <property type="match status" value="1"/>
</dbReference>
<sequence length="494" mass="56160">MCTEHSRVCTRRTEPCVRGVRSRVYEVYGAQPRVYKVYGAEQHVKGVRSGVVCTRCTERSRVIYRTVHSIYRTVHSIYRTVHSIYRTVHSIYRTVHSIYRTVHSIYRTGTVYTGHSIYRSPCVLCSLCRIYRVLGRRGECNTRTGGCDTTETMEKRPLRLLGSLLFLLCCAGASEGNIYAYSDKNRTELEEFPDLPAQFGFPLPLDGLRGYIIHAVPENACTPITPPPLRDNRTIFIALIRRFECNFDVKVLHAQRSGYDAAIVYNVDSDALLNMAWNDEHIRDEITIPAVFTGATAGKNLSEKFTYYNYAHVFLLPDYPFNLGYYFIPFIVVIVIIILVMCTVMIVRCVQHRRKLRKNRLTKDQLKKIPIHKFKKGDEYDVCAICLEEYEEGDKLRVLPCSHAYHCACIDPWLTKTKRSCPICKCRVLRSEDDSDSDDGGREAADGERGGGEESDNERTPLLRPSPTFGSLEESPSPMTQGLEQGATTAAVVV</sequence>
<dbReference type="InterPro" id="IPR051653">
    <property type="entry name" value="E3_ligase_sorting_rcpt"/>
</dbReference>
<evidence type="ECO:0000256" key="5">
    <source>
        <dbReference type="ARBA" id="ARBA00022729"/>
    </source>
</evidence>
<protein>
    <recommendedName>
        <fullName evidence="15">RING-type domain-containing protein</fullName>
    </recommendedName>
</protein>
<keyword evidence="4" id="KW-0479">Metal-binding</keyword>
<keyword evidence="7" id="KW-0862">Zinc</keyword>
<evidence type="ECO:0000256" key="1">
    <source>
        <dbReference type="ARBA" id="ARBA00004906"/>
    </source>
</evidence>
<evidence type="ECO:0000256" key="4">
    <source>
        <dbReference type="ARBA" id="ARBA00022723"/>
    </source>
</evidence>
<feature type="compositionally biased region" description="Basic and acidic residues" evidence="13">
    <location>
        <begin position="439"/>
        <end position="461"/>
    </location>
</feature>
<proteinExistence type="predicted"/>
<evidence type="ECO:0000256" key="7">
    <source>
        <dbReference type="ARBA" id="ARBA00022833"/>
    </source>
</evidence>
<evidence type="ECO:0000256" key="14">
    <source>
        <dbReference type="SAM" id="Phobius"/>
    </source>
</evidence>
<keyword evidence="8 14" id="KW-1133">Transmembrane helix</keyword>
<dbReference type="PANTHER" id="PTHR47168:SF1">
    <property type="entry name" value="OS02G0798600 PROTEIN"/>
    <property type="match status" value="1"/>
</dbReference>
<evidence type="ECO:0000313" key="16">
    <source>
        <dbReference type="EMBL" id="CAJ0965174.1"/>
    </source>
</evidence>
<evidence type="ECO:0000256" key="6">
    <source>
        <dbReference type="ARBA" id="ARBA00022771"/>
    </source>
</evidence>
<evidence type="ECO:0000256" key="10">
    <source>
        <dbReference type="ARBA" id="ARBA00023180"/>
    </source>
</evidence>
<evidence type="ECO:0000256" key="12">
    <source>
        <dbReference type="PROSITE-ProRule" id="PRU00175"/>
    </source>
</evidence>
<dbReference type="CDD" id="cd16796">
    <property type="entry name" value="RING-H2_RNF13"/>
    <property type="match status" value="1"/>
</dbReference>
<keyword evidence="17" id="KW-1185">Reference proteome</keyword>
<dbReference type="Gene3D" id="3.30.40.10">
    <property type="entry name" value="Zinc/RING finger domain, C3HC4 (zinc finger)"/>
    <property type="match status" value="1"/>
</dbReference>
<dbReference type="Pfam" id="PF02225">
    <property type="entry name" value="PA"/>
    <property type="match status" value="1"/>
</dbReference>
<dbReference type="CDD" id="cd02123">
    <property type="entry name" value="PA_C_RZF_like"/>
    <property type="match status" value="1"/>
</dbReference>
<dbReference type="InterPro" id="IPR003137">
    <property type="entry name" value="PA_domain"/>
</dbReference>
<evidence type="ECO:0000256" key="2">
    <source>
        <dbReference type="ARBA" id="ARBA00022679"/>
    </source>
</evidence>
<keyword evidence="2" id="KW-0808">Transferase</keyword>
<feature type="transmembrane region" description="Helical" evidence="14">
    <location>
        <begin position="323"/>
        <end position="350"/>
    </location>
</feature>
<dbReference type="InterPro" id="IPR044744">
    <property type="entry name" value="ZNRF4/RNF13/RNF167_PA"/>
</dbReference>
<keyword evidence="9 14" id="KW-0472">Membrane</keyword>
<dbReference type="SUPFAM" id="SSF57850">
    <property type="entry name" value="RING/U-box"/>
    <property type="match status" value="1"/>
</dbReference>
<dbReference type="PANTHER" id="PTHR47168">
    <property type="entry name" value="RING ZINC FINGER DOMAIN SUPERFAMILY PROTEIN-RELATED"/>
    <property type="match status" value="1"/>
</dbReference>
<comment type="caution">
    <text evidence="16">The sequence shown here is derived from an EMBL/GenBank/DDBJ whole genome shotgun (WGS) entry which is preliminary data.</text>
</comment>
<organism evidence="16 17">
    <name type="scientific">Ranitomeya imitator</name>
    <name type="common">mimic poison frog</name>
    <dbReference type="NCBI Taxonomy" id="111125"/>
    <lineage>
        <taxon>Eukaryota</taxon>
        <taxon>Metazoa</taxon>
        <taxon>Chordata</taxon>
        <taxon>Craniata</taxon>
        <taxon>Vertebrata</taxon>
        <taxon>Euteleostomi</taxon>
        <taxon>Amphibia</taxon>
        <taxon>Batrachia</taxon>
        <taxon>Anura</taxon>
        <taxon>Neobatrachia</taxon>
        <taxon>Hyloidea</taxon>
        <taxon>Dendrobatidae</taxon>
        <taxon>Dendrobatinae</taxon>
        <taxon>Ranitomeya</taxon>
    </lineage>
</organism>
<dbReference type="InterPro" id="IPR001841">
    <property type="entry name" value="Znf_RING"/>
</dbReference>